<feature type="chain" id="PRO_5046441321" evidence="2">
    <location>
        <begin position="36"/>
        <end position="747"/>
    </location>
</feature>
<evidence type="ECO:0000313" key="3">
    <source>
        <dbReference type="EMBL" id="MFF3340788.1"/>
    </source>
</evidence>
<gene>
    <name evidence="3" type="ORF">ACFYWW_18945</name>
</gene>
<keyword evidence="4" id="KW-1185">Reference proteome</keyword>
<sequence>MASARTTRRRLGASVATVLAVTVGAGILASPAAVAVPVAAAQAGATAAVTGVNLPLDAEIVSTGDTGYLTSRKDDAGNAVLEWHKYADGSVLPINTGTVGHGSNSDIVVTSDGGSTVYLRDMTEGGTLSASFDLEAEFKPGAKLVGVVGANLFVRVPTGNQDYHELWQLTPVDGLAKKTLRSGGPYGLDFKVIASTSDVMLVLSSNRVFPSSATRKTEYWMTRRNVNPDSAVKEGSSAYTAPWTHASTGAYSADYESWVEYRSGVPTLRVEGQYVHRTYTMDSSMSGAVIAGITWDTLLYGVPGKAAAAGETPSPLYARNVKSSTAEPYKLLEHFSSVAQAPDGGLLVRGATADADGLFRIWPGDDGRPTATLVADTGRVMDIRVTGSQVPTAVSLEKPGTTVPMEWTLSRANATVDVTLTHTATGKKLTKRLSQPVSDSRFAFVWDGVLDGISAPNGAYTWQITATPTDGGGPATASGSFTVSRQANPHDFNDNGSADVLARDASGVLWRDDLFDWPSGGQVTTAERTKVGTGWQIYNQIEAAGNLAGVPAGDVVARDTSGILWMYLGKGDGTFATRVKVGSGWQIYNKITGGSDLNGDKRPDLLATDTSGVLWLYKGTGSSSAPFATRVKVGSGWQIYNQITAVGNIAGSTAGDLVARDASGVLWLYQGKGDGTFATRVKVGSGWNRFSHLVGAGDLTGDGRPDLIGYGRDGTFVYRSTGSTTAPFSRQTTTLYAGEGTKFNNIA</sequence>
<organism evidence="3 4">
    <name type="scientific">Streptomyces flavidovirens</name>
    <dbReference type="NCBI Taxonomy" id="67298"/>
    <lineage>
        <taxon>Bacteria</taxon>
        <taxon>Bacillati</taxon>
        <taxon>Actinomycetota</taxon>
        <taxon>Actinomycetes</taxon>
        <taxon>Kitasatosporales</taxon>
        <taxon>Streptomycetaceae</taxon>
        <taxon>Streptomyces</taxon>
    </lineage>
</organism>
<dbReference type="RefSeq" id="WP_387896215.1">
    <property type="nucleotide sequence ID" value="NZ_JBIAPK010000005.1"/>
</dbReference>
<dbReference type="InterPro" id="IPR011047">
    <property type="entry name" value="Quinoprotein_ADH-like_sf"/>
</dbReference>
<dbReference type="Pfam" id="PF13517">
    <property type="entry name" value="FG-GAP_3"/>
    <property type="match status" value="1"/>
</dbReference>
<dbReference type="Proteomes" id="UP001601976">
    <property type="component" value="Unassembled WGS sequence"/>
</dbReference>
<protein>
    <submittedName>
        <fullName evidence="3">FG-GAP repeat domain-containing protein</fullName>
    </submittedName>
</protein>
<evidence type="ECO:0000256" key="1">
    <source>
        <dbReference type="ARBA" id="ARBA00022729"/>
    </source>
</evidence>
<comment type="caution">
    <text evidence="3">The sequence shown here is derived from an EMBL/GenBank/DDBJ whole genome shotgun (WGS) entry which is preliminary data.</text>
</comment>
<name>A0ABW6RIP6_9ACTN</name>
<dbReference type="InterPro" id="IPR013517">
    <property type="entry name" value="FG-GAP"/>
</dbReference>
<dbReference type="EMBL" id="JBIAPK010000005">
    <property type="protein sequence ID" value="MFF3340788.1"/>
    <property type="molecule type" value="Genomic_DNA"/>
</dbReference>
<reference evidence="3 4" key="1">
    <citation type="submission" date="2024-10" db="EMBL/GenBank/DDBJ databases">
        <title>The Natural Products Discovery Center: Release of the First 8490 Sequenced Strains for Exploring Actinobacteria Biosynthetic Diversity.</title>
        <authorList>
            <person name="Kalkreuter E."/>
            <person name="Kautsar S.A."/>
            <person name="Yang D."/>
            <person name="Bader C.D."/>
            <person name="Teijaro C.N."/>
            <person name="Fluegel L."/>
            <person name="Davis C.M."/>
            <person name="Simpson J.R."/>
            <person name="Lauterbach L."/>
            <person name="Steele A.D."/>
            <person name="Gui C."/>
            <person name="Meng S."/>
            <person name="Li G."/>
            <person name="Viehrig K."/>
            <person name="Ye F."/>
            <person name="Su P."/>
            <person name="Kiefer A.F."/>
            <person name="Nichols A."/>
            <person name="Cepeda A.J."/>
            <person name="Yan W."/>
            <person name="Fan B."/>
            <person name="Jiang Y."/>
            <person name="Adhikari A."/>
            <person name="Zheng C.-J."/>
            <person name="Schuster L."/>
            <person name="Cowan T.M."/>
            <person name="Smanski M.J."/>
            <person name="Chevrette M.G."/>
            <person name="De Carvalho L.P.S."/>
            <person name="Shen B."/>
        </authorList>
    </citation>
    <scope>NUCLEOTIDE SEQUENCE [LARGE SCALE GENOMIC DNA]</scope>
    <source>
        <strain evidence="3 4">NPDC003029</strain>
    </source>
</reference>
<dbReference type="SUPFAM" id="SSF69318">
    <property type="entry name" value="Integrin alpha N-terminal domain"/>
    <property type="match status" value="1"/>
</dbReference>
<evidence type="ECO:0000256" key="2">
    <source>
        <dbReference type="SAM" id="SignalP"/>
    </source>
</evidence>
<proteinExistence type="predicted"/>
<accession>A0ABW6RIP6</accession>
<evidence type="ECO:0000313" key="4">
    <source>
        <dbReference type="Proteomes" id="UP001601976"/>
    </source>
</evidence>
<dbReference type="Gene3D" id="2.130.10.130">
    <property type="entry name" value="Integrin alpha, N-terminal"/>
    <property type="match status" value="1"/>
</dbReference>
<feature type="signal peptide" evidence="2">
    <location>
        <begin position="1"/>
        <end position="35"/>
    </location>
</feature>
<dbReference type="SUPFAM" id="SSF50998">
    <property type="entry name" value="Quinoprotein alcohol dehydrogenase-like"/>
    <property type="match status" value="1"/>
</dbReference>
<keyword evidence="1 2" id="KW-0732">Signal</keyword>
<dbReference type="InterPro" id="IPR028994">
    <property type="entry name" value="Integrin_alpha_N"/>
</dbReference>